<evidence type="ECO:0000256" key="4">
    <source>
        <dbReference type="RuleBase" id="RU003651"/>
    </source>
</evidence>
<keyword evidence="2 4" id="KW-0067">ATP-binding</keyword>
<feature type="domain" description="AAA+ ATPase" evidence="5">
    <location>
        <begin position="167"/>
        <end position="306"/>
    </location>
</feature>
<organism evidence="6 7">
    <name type="scientific">Actinophytocola xinjiangensis</name>
    <dbReference type="NCBI Taxonomy" id="485602"/>
    <lineage>
        <taxon>Bacteria</taxon>
        <taxon>Bacillati</taxon>
        <taxon>Actinomycetota</taxon>
        <taxon>Actinomycetes</taxon>
        <taxon>Pseudonocardiales</taxon>
        <taxon>Pseudonocardiaceae</taxon>
    </lineage>
</organism>
<dbReference type="Pfam" id="PF17862">
    <property type="entry name" value="AAA_lid_3"/>
    <property type="match status" value="1"/>
</dbReference>
<dbReference type="SUPFAM" id="SSF48452">
    <property type="entry name" value="TPR-like"/>
    <property type="match status" value="1"/>
</dbReference>
<dbReference type="InterPro" id="IPR003959">
    <property type="entry name" value="ATPase_AAA_core"/>
</dbReference>
<dbReference type="InterPro" id="IPR050168">
    <property type="entry name" value="AAA_ATPase_domain"/>
</dbReference>
<dbReference type="FunFam" id="3.40.50.300:FF:001025">
    <property type="entry name" value="ATPase family, AAA domain-containing 2B"/>
    <property type="match status" value="1"/>
</dbReference>
<dbReference type="InterPro" id="IPR041569">
    <property type="entry name" value="AAA_lid_3"/>
</dbReference>
<dbReference type="Gene3D" id="3.40.50.300">
    <property type="entry name" value="P-loop containing nucleotide triphosphate hydrolases"/>
    <property type="match status" value="1"/>
</dbReference>
<keyword evidence="7" id="KW-1185">Reference proteome</keyword>
<dbReference type="RefSeq" id="WP_075133602.1">
    <property type="nucleotide sequence ID" value="NZ_MSIF01000006.1"/>
</dbReference>
<dbReference type="SUPFAM" id="SSF52540">
    <property type="entry name" value="P-loop containing nucleoside triphosphate hydrolases"/>
    <property type="match status" value="1"/>
</dbReference>
<dbReference type="EMBL" id="MSIF01000006">
    <property type="protein sequence ID" value="OLF10613.1"/>
    <property type="molecule type" value="Genomic_DNA"/>
</dbReference>
<dbReference type="OrthoDB" id="9809379at2"/>
<keyword evidence="1 4" id="KW-0547">Nucleotide-binding</keyword>
<evidence type="ECO:0000256" key="1">
    <source>
        <dbReference type="ARBA" id="ARBA00022741"/>
    </source>
</evidence>
<reference evidence="6 7" key="1">
    <citation type="submission" date="2016-12" db="EMBL/GenBank/DDBJ databases">
        <title>The draft genome sequence of Actinophytocola xinjiangensis.</title>
        <authorList>
            <person name="Wang W."/>
            <person name="Yuan L."/>
        </authorList>
    </citation>
    <scope>NUCLEOTIDE SEQUENCE [LARGE SCALE GENOMIC DNA]</scope>
    <source>
        <strain evidence="6 7">CGMCC 4.4663</strain>
    </source>
</reference>
<dbReference type="GO" id="GO:0005524">
    <property type="term" value="F:ATP binding"/>
    <property type="evidence" value="ECO:0007669"/>
    <property type="project" value="UniProtKB-KW"/>
</dbReference>
<evidence type="ECO:0000256" key="3">
    <source>
        <dbReference type="ARBA" id="ARBA00023054"/>
    </source>
</evidence>
<dbReference type="AlphaFoldDB" id="A0A7Z0WMW9"/>
<sequence length="415" mass="44099">MSDDPVIAALLASLAADAGNHPVRIHVARLLLDAGQPADALGHATTVLAAEPDNVAALRIAADAARTGGDGARAASYTRLADALEPAAPPAPSPPPRAEVVPDTADEILERWADSDAVSEPDIGTIGGAGITLADVGGLTEVKKRLNLSFLSPLRNPELRLRFGKSLRGGLLLWGPPGCGKTLIARALAGELGASFYEIGLSDVLDMWIGSSERNLRAIFDTARRNRPCLLFFDEMDALGQKRSHLRGGGSSMRGVVNQMLAELDGASTDNEGVFVLAASNHPWDIDSALLRPGRFDRTVLVPPPDQAAREAILGFHLRGKPAERLNLGKIAKVTEGRSGADLALICEQSVESAMDRSMTAGTVVPITQRDLEDAARSVRPSIGDWLETARNYALYGNESGAYDELAAYLKKRRR</sequence>
<dbReference type="InterPro" id="IPR027417">
    <property type="entry name" value="P-loop_NTPase"/>
</dbReference>
<dbReference type="InterPro" id="IPR003960">
    <property type="entry name" value="ATPase_AAA_CS"/>
</dbReference>
<accession>A0A7Z0WMW9</accession>
<proteinExistence type="inferred from homology"/>
<dbReference type="PANTHER" id="PTHR23077">
    <property type="entry name" value="AAA-FAMILY ATPASE"/>
    <property type="match status" value="1"/>
</dbReference>
<dbReference type="PANTHER" id="PTHR23077:SF171">
    <property type="entry name" value="NUCLEAR VALOSIN-CONTAINING PROTEIN-LIKE"/>
    <property type="match status" value="1"/>
</dbReference>
<gene>
    <name evidence="6" type="ORF">BLA60_15680</name>
</gene>
<dbReference type="GO" id="GO:0016887">
    <property type="term" value="F:ATP hydrolysis activity"/>
    <property type="evidence" value="ECO:0007669"/>
    <property type="project" value="InterPro"/>
</dbReference>
<evidence type="ECO:0000313" key="6">
    <source>
        <dbReference type="EMBL" id="OLF10613.1"/>
    </source>
</evidence>
<evidence type="ECO:0000256" key="2">
    <source>
        <dbReference type="ARBA" id="ARBA00022840"/>
    </source>
</evidence>
<dbReference type="SMART" id="SM00382">
    <property type="entry name" value="AAA"/>
    <property type="match status" value="1"/>
</dbReference>
<comment type="caution">
    <text evidence="6">The sequence shown here is derived from an EMBL/GenBank/DDBJ whole genome shotgun (WGS) entry which is preliminary data.</text>
</comment>
<dbReference type="Gene3D" id="1.10.8.60">
    <property type="match status" value="1"/>
</dbReference>
<dbReference type="Proteomes" id="UP000185696">
    <property type="component" value="Unassembled WGS sequence"/>
</dbReference>
<keyword evidence="3" id="KW-0175">Coiled coil</keyword>
<dbReference type="Pfam" id="PF00004">
    <property type="entry name" value="AAA"/>
    <property type="match status" value="1"/>
</dbReference>
<dbReference type="InterPro" id="IPR003593">
    <property type="entry name" value="AAA+_ATPase"/>
</dbReference>
<name>A0A7Z0WMW9_9PSEU</name>
<evidence type="ECO:0000313" key="7">
    <source>
        <dbReference type="Proteomes" id="UP000185696"/>
    </source>
</evidence>
<dbReference type="Gene3D" id="1.25.40.10">
    <property type="entry name" value="Tetratricopeptide repeat domain"/>
    <property type="match status" value="1"/>
</dbReference>
<evidence type="ECO:0000259" key="5">
    <source>
        <dbReference type="SMART" id="SM00382"/>
    </source>
</evidence>
<dbReference type="PROSITE" id="PS00674">
    <property type="entry name" value="AAA"/>
    <property type="match status" value="1"/>
</dbReference>
<comment type="similarity">
    <text evidence="4">Belongs to the AAA ATPase family.</text>
</comment>
<protein>
    <submittedName>
        <fullName evidence="6">AAA family ATPase</fullName>
    </submittedName>
</protein>
<dbReference type="InterPro" id="IPR011990">
    <property type="entry name" value="TPR-like_helical_dom_sf"/>
</dbReference>